<comment type="caution">
    <text evidence="2">The sequence shown here is derived from an EMBL/GenBank/DDBJ whole genome shotgun (WGS) entry which is preliminary data.</text>
</comment>
<feature type="region of interest" description="Disordered" evidence="1">
    <location>
        <begin position="1"/>
        <end position="39"/>
    </location>
</feature>
<protein>
    <submittedName>
        <fullName evidence="2">Uncharacterized protein</fullName>
    </submittedName>
</protein>
<gene>
    <name evidence="2" type="ORF">PG994_000507</name>
</gene>
<dbReference type="EMBL" id="JAQQWL010000001">
    <property type="protein sequence ID" value="KAK8091002.1"/>
    <property type="molecule type" value="Genomic_DNA"/>
</dbReference>
<sequence length="146" mass="15863">MTGPHSGGQDVGVVGAGVSGTKRPASDNLGNGHTKRTNTGVITTEGPLITVKNLLNVDFWGLPKLCHRHNRQVGDLGNPFEAVESWARRALPRSDFNTGNPHYPYLTVGSWTMSRFGKPVIVGKGNNFYQSVLDAFRGEKCSQDLR</sequence>
<evidence type="ECO:0000313" key="2">
    <source>
        <dbReference type="EMBL" id="KAK8091002.1"/>
    </source>
</evidence>
<organism evidence="2 3">
    <name type="scientific">Apiospora phragmitis</name>
    <dbReference type="NCBI Taxonomy" id="2905665"/>
    <lineage>
        <taxon>Eukaryota</taxon>
        <taxon>Fungi</taxon>
        <taxon>Dikarya</taxon>
        <taxon>Ascomycota</taxon>
        <taxon>Pezizomycotina</taxon>
        <taxon>Sordariomycetes</taxon>
        <taxon>Xylariomycetidae</taxon>
        <taxon>Amphisphaeriales</taxon>
        <taxon>Apiosporaceae</taxon>
        <taxon>Apiospora</taxon>
    </lineage>
</organism>
<feature type="compositionally biased region" description="Gly residues" evidence="1">
    <location>
        <begin position="1"/>
        <end position="18"/>
    </location>
</feature>
<accession>A0ABR1X6G7</accession>
<evidence type="ECO:0000313" key="3">
    <source>
        <dbReference type="Proteomes" id="UP001480595"/>
    </source>
</evidence>
<dbReference type="Proteomes" id="UP001480595">
    <property type="component" value="Unassembled WGS sequence"/>
</dbReference>
<proteinExistence type="predicted"/>
<keyword evidence="3" id="KW-1185">Reference proteome</keyword>
<evidence type="ECO:0000256" key="1">
    <source>
        <dbReference type="SAM" id="MobiDB-lite"/>
    </source>
</evidence>
<dbReference type="RefSeq" id="XP_066722548.1">
    <property type="nucleotide sequence ID" value="XM_066851916.1"/>
</dbReference>
<name>A0ABR1X6G7_9PEZI</name>
<reference evidence="2 3" key="1">
    <citation type="submission" date="2023-01" db="EMBL/GenBank/DDBJ databases">
        <title>Analysis of 21 Apiospora genomes using comparative genomics revels a genus with tremendous synthesis potential of carbohydrate active enzymes and secondary metabolites.</title>
        <authorList>
            <person name="Sorensen T."/>
        </authorList>
    </citation>
    <scope>NUCLEOTIDE SEQUENCE [LARGE SCALE GENOMIC DNA]</scope>
    <source>
        <strain evidence="2 3">CBS 135458</strain>
    </source>
</reference>
<dbReference type="GeneID" id="92084979"/>